<dbReference type="NCBIfam" id="TIGR01188">
    <property type="entry name" value="drrA"/>
    <property type="match status" value="1"/>
</dbReference>
<keyword evidence="12" id="KW-1185">Reference proteome</keyword>
<evidence type="ECO:0000313" key="11">
    <source>
        <dbReference type="EMBL" id="GAA2084274.1"/>
    </source>
</evidence>
<organism evidence="11 12">
    <name type="scientific">Streptomyces albiaxialis</name>
    <dbReference type="NCBI Taxonomy" id="329523"/>
    <lineage>
        <taxon>Bacteria</taxon>
        <taxon>Bacillati</taxon>
        <taxon>Actinomycetota</taxon>
        <taxon>Actinomycetes</taxon>
        <taxon>Kitasatosporales</taxon>
        <taxon>Streptomycetaceae</taxon>
        <taxon>Streptomyces</taxon>
    </lineage>
</organism>
<keyword evidence="7" id="KW-0472">Membrane</keyword>
<dbReference type="InterPro" id="IPR050763">
    <property type="entry name" value="ABC_transporter_ATP-binding"/>
</dbReference>
<dbReference type="InterPro" id="IPR003439">
    <property type="entry name" value="ABC_transporter-like_ATP-bd"/>
</dbReference>
<protein>
    <submittedName>
        <fullName evidence="11">Daunorubicin resistance protein DrrA family ABC transporter ATP-binding protein</fullName>
    </submittedName>
</protein>
<comment type="similarity">
    <text evidence="9">Belongs to the ABC transporter superfamily. Drug exporter-1 (DrugE1) (TC 3.A.1.105) family.</text>
</comment>
<evidence type="ECO:0000259" key="10">
    <source>
        <dbReference type="PROSITE" id="PS50893"/>
    </source>
</evidence>
<dbReference type="GO" id="GO:0005524">
    <property type="term" value="F:ATP binding"/>
    <property type="evidence" value="ECO:0007669"/>
    <property type="project" value="UniProtKB-KW"/>
</dbReference>
<evidence type="ECO:0000256" key="4">
    <source>
        <dbReference type="ARBA" id="ARBA00022741"/>
    </source>
</evidence>
<dbReference type="InterPro" id="IPR027417">
    <property type="entry name" value="P-loop_NTPase"/>
</dbReference>
<dbReference type="InterPro" id="IPR005894">
    <property type="entry name" value="DrrA"/>
</dbReference>
<feature type="domain" description="ABC transporter" evidence="10">
    <location>
        <begin position="5"/>
        <end position="235"/>
    </location>
</feature>
<evidence type="ECO:0000256" key="3">
    <source>
        <dbReference type="ARBA" id="ARBA00022475"/>
    </source>
</evidence>
<sequence>MEIAIQAEALEKRYGETRALAGVGLEVRAGTVLGLLGPNGAGKTTTVRTLATLLEPDGGWARVAGYDVVRQQREVRRRIGLAGQYAAVDELLSGRENLTLLGTLLKLGRRAARGRADELLASFELEHAADRPVRTYSGGMRRRLDLAACLIAAPEVLFLDEPTTGLDPSSRMVLWQMVRQQVAQGVTVLLTTQYLEEADYLADRIMVFGSGQVLAEGTADELKRKVGQEWLEIAVPTDEDVPRALAALAPVTVSVEAPTVDAQRRTLALRVTDRMTAISHCSAALEAQGVEVTDFALRRPSLDDVFFQLTGEKTTASTPEEK</sequence>
<evidence type="ECO:0000256" key="1">
    <source>
        <dbReference type="ARBA" id="ARBA00004413"/>
    </source>
</evidence>
<dbReference type="InterPro" id="IPR003593">
    <property type="entry name" value="AAA+_ATPase"/>
</dbReference>
<evidence type="ECO:0000256" key="7">
    <source>
        <dbReference type="ARBA" id="ARBA00023136"/>
    </source>
</evidence>
<dbReference type="Gene3D" id="3.40.50.300">
    <property type="entry name" value="P-loop containing nucleotide triphosphate hydrolases"/>
    <property type="match status" value="1"/>
</dbReference>
<dbReference type="PANTHER" id="PTHR42711:SF19">
    <property type="entry name" value="DOXORUBICIN RESISTANCE ATP-BINDING PROTEIN DRRA"/>
    <property type="match status" value="1"/>
</dbReference>
<dbReference type="EMBL" id="BAAAPE010000012">
    <property type="protein sequence ID" value="GAA2084274.1"/>
    <property type="molecule type" value="Genomic_DNA"/>
</dbReference>
<proteinExistence type="inferred from homology"/>
<dbReference type="SUPFAM" id="SSF52540">
    <property type="entry name" value="P-loop containing nucleoside triphosphate hydrolases"/>
    <property type="match status" value="1"/>
</dbReference>
<comment type="subcellular location">
    <subcellularLocation>
        <location evidence="1">Cell membrane</location>
        <topology evidence="1">Peripheral membrane protein</topology>
        <orientation evidence="1">Cytoplasmic side</orientation>
    </subcellularLocation>
</comment>
<dbReference type="SMART" id="SM00382">
    <property type="entry name" value="AAA"/>
    <property type="match status" value="1"/>
</dbReference>
<name>A0ABN2W6F9_9ACTN</name>
<evidence type="ECO:0000256" key="6">
    <source>
        <dbReference type="ARBA" id="ARBA00022967"/>
    </source>
</evidence>
<keyword evidence="3" id="KW-1003">Cell membrane</keyword>
<gene>
    <name evidence="11" type="ORF">GCM10009801_45300</name>
</gene>
<dbReference type="Proteomes" id="UP001500016">
    <property type="component" value="Unassembled WGS sequence"/>
</dbReference>
<keyword evidence="5 11" id="KW-0067">ATP-binding</keyword>
<reference evidence="11 12" key="1">
    <citation type="journal article" date="2019" name="Int. J. Syst. Evol. Microbiol.">
        <title>The Global Catalogue of Microorganisms (GCM) 10K type strain sequencing project: providing services to taxonomists for standard genome sequencing and annotation.</title>
        <authorList>
            <consortium name="The Broad Institute Genomics Platform"/>
            <consortium name="The Broad Institute Genome Sequencing Center for Infectious Disease"/>
            <person name="Wu L."/>
            <person name="Ma J."/>
        </authorList>
    </citation>
    <scope>NUCLEOTIDE SEQUENCE [LARGE SCALE GENOMIC DNA]</scope>
    <source>
        <strain evidence="11 12">JCM 15478</strain>
    </source>
</reference>
<dbReference type="PANTHER" id="PTHR42711">
    <property type="entry name" value="ABC TRANSPORTER ATP-BINDING PROTEIN"/>
    <property type="match status" value="1"/>
</dbReference>
<dbReference type="Pfam" id="PF00005">
    <property type="entry name" value="ABC_tran"/>
    <property type="match status" value="1"/>
</dbReference>
<keyword evidence="8" id="KW-0046">Antibiotic resistance</keyword>
<evidence type="ECO:0000313" key="12">
    <source>
        <dbReference type="Proteomes" id="UP001500016"/>
    </source>
</evidence>
<evidence type="ECO:0000256" key="9">
    <source>
        <dbReference type="ARBA" id="ARBA00049985"/>
    </source>
</evidence>
<dbReference type="InterPro" id="IPR017871">
    <property type="entry name" value="ABC_transporter-like_CS"/>
</dbReference>
<comment type="caution">
    <text evidence="11">The sequence shown here is derived from an EMBL/GenBank/DDBJ whole genome shotgun (WGS) entry which is preliminary data.</text>
</comment>
<keyword evidence="2" id="KW-0813">Transport</keyword>
<evidence type="ECO:0000256" key="5">
    <source>
        <dbReference type="ARBA" id="ARBA00022840"/>
    </source>
</evidence>
<evidence type="ECO:0000256" key="2">
    <source>
        <dbReference type="ARBA" id="ARBA00022448"/>
    </source>
</evidence>
<dbReference type="InterPro" id="IPR025302">
    <property type="entry name" value="DrrA1/2-like_C"/>
</dbReference>
<dbReference type="Pfam" id="PF13732">
    <property type="entry name" value="DrrA1-3_C"/>
    <property type="match status" value="1"/>
</dbReference>
<keyword evidence="6" id="KW-1278">Translocase</keyword>
<evidence type="ECO:0000256" key="8">
    <source>
        <dbReference type="ARBA" id="ARBA00023251"/>
    </source>
</evidence>
<keyword evidence="4" id="KW-0547">Nucleotide-binding</keyword>
<accession>A0ABN2W6F9</accession>
<dbReference type="PROSITE" id="PS00211">
    <property type="entry name" value="ABC_TRANSPORTER_1"/>
    <property type="match status" value="1"/>
</dbReference>
<dbReference type="RefSeq" id="WP_344531021.1">
    <property type="nucleotide sequence ID" value="NZ_BAAAPE010000012.1"/>
</dbReference>
<dbReference type="PROSITE" id="PS50893">
    <property type="entry name" value="ABC_TRANSPORTER_2"/>
    <property type="match status" value="1"/>
</dbReference>